<evidence type="ECO:0000313" key="7">
    <source>
        <dbReference type="EMBL" id="SET23885.1"/>
    </source>
</evidence>
<keyword evidence="8" id="KW-1185">Reference proteome</keyword>
<dbReference type="AlphaFoldDB" id="A0A1I0CWD1"/>
<feature type="transmembrane region" description="Helical" evidence="6">
    <location>
        <begin position="222"/>
        <end position="240"/>
    </location>
</feature>
<evidence type="ECO:0000256" key="6">
    <source>
        <dbReference type="SAM" id="Phobius"/>
    </source>
</evidence>
<feature type="transmembrane region" description="Helical" evidence="6">
    <location>
        <begin position="293"/>
        <end position="316"/>
    </location>
</feature>
<dbReference type="Pfam" id="PF02653">
    <property type="entry name" value="BPD_transp_2"/>
    <property type="match status" value="1"/>
</dbReference>
<feature type="transmembrane region" description="Helical" evidence="6">
    <location>
        <begin position="173"/>
        <end position="192"/>
    </location>
</feature>
<feature type="transmembrane region" description="Helical" evidence="6">
    <location>
        <begin position="260"/>
        <end position="281"/>
    </location>
</feature>
<keyword evidence="2" id="KW-1003">Cell membrane</keyword>
<feature type="transmembrane region" description="Helical" evidence="6">
    <location>
        <begin position="20"/>
        <end position="38"/>
    </location>
</feature>
<proteinExistence type="predicted"/>
<dbReference type="InterPro" id="IPR043428">
    <property type="entry name" value="LivM-like"/>
</dbReference>
<evidence type="ECO:0000256" key="5">
    <source>
        <dbReference type="ARBA" id="ARBA00023136"/>
    </source>
</evidence>
<evidence type="ECO:0000256" key="2">
    <source>
        <dbReference type="ARBA" id="ARBA00022475"/>
    </source>
</evidence>
<evidence type="ECO:0000256" key="3">
    <source>
        <dbReference type="ARBA" id="ARBA00022692"/>
    </source>
</evidence>
<evidence type="ECO:0000256" key="1">
    <source>
        <dbReference type="ARBA" id="ARBA00004651"/>
    </source>
</evidence>
<protein>
    <submittedName>
        <fullName evidence="7">Branched-chain amino acid transport system permease protein</fullName>
    </submittedName>
</protein>
<feature type="transmembrane region" description="Helical" evidence="6">
    <location>
        <begin position="124"/>
        <end position="141"/>
    </location>
</feature>
<dbReference type="Proteomes" id="UP000243819">
    <property type="component" value="Unassembled WGS sequence"/>
</dbReference>
<accession>A0A1I0CWD1</accession>
<dbReference type="PANTHER" id="PTHR30482">
    <property type="entry name" value="HIGH-AFFINITY BRANCHED-CHAIN AMINO ACID TRANSPORT SYSTEM PERMEASE"/>
    <property type="match status" value="1"/>
</dbReference>
<keyword evidence="4 6" id="KW-1133">Transmembrane helix</keyword>
<dbReference type="PANTHER" id="PTHR30482:SF10">
    <property type="entry name" value="HIGH-AFFINITY BRANCHED-CHAIN AMINO ACID TRANSPORT PROTEIN BRAE"/>
    <property type="match status" value="1"/>
</dbReference>
<dbReference type="GO" id="GO:0005886">
    <property type="term" value="C:plasma membrane"/>
    <property type="evidence" value="ECO:0007669"/>
    <property type="project" value="UniProtKB-SubCell"/>
</dbReference>
<organism evidence="7 8">
    <name type="scientific">Anaerobranca gottschalkii DSM 13577</name>
    <dbReference type="NCBI Taxonomy" id="1120990"/>
    <lineage>
        <taxon>Bacteria</taxon>
        <taxon>Bacillati</taxon>
        <taxon>Bacillota</taxon>
        <taxon>Clostridia</taxon>
        <taxon>Eubacteriales</taxon>
        <taxon>Proteinivoracaceae</taxon>
        <taxon>Anaerobranca</taxon>
    </lineage>
</organism>
<dbReference type="GO" id="GO:0015658">
    <property type="term" value="F:branched-chain amino acid transmembrane transporter activity"/>
    <property type="evidence" value="ECO:0007669"/>
    <property type="project" value="InterPro"/>
</dbReference>
<sequence length="349" mass="38858">MDRYLNVVKKYLNYKPVQYLLYGILFSLIPFLDIYFSFLTRANISLLTRVMIFAIAALGFNILLGYSGQVSLGHAAFMGMGAYISANLMMKLNFPFLLAMLISGIIPMLIGLLLGLVALRLARLYLAIATLGLAVTIQEIFKEWDWFTGGYSGIRGIPRASILGFEFIRPQHYLILVTFILVFFAIFSYNFLSSKTGRALVAMRDSEEAAQAMGVSLFKYKLIAFAVSAFYVGVAGSLYAHFIRFLEPTYWDVVLSLDLLAMVVIGGLASIGGSIFGAAFIQMVPDIIRKIPLFEGIPNINFILTGLVLIVMIIYVPEGLSRKFSALFYRGKNKVLLKIKRDTKGAKVM</sequence>
<keyword evidence="3 6" id="KW-0812">Transmembrane</keyword>
<dbReference type="RefSeq" id="WP_091351617.1">
    <property type="nucleotide sequence ID" value="NZ_FOIF01000100.1"/>
</dbReference>
<feature type="transmembrane region" description="Helical" evidence="6">
    <location>
        <begin position="96"/>
        <end position="117"/>
    </location>
</feature>
<feature type="transmembrane region" description="Helical" evidence="6">
    <location>
        <begin position="44"/>
        <end position="64"/>
    </location>
</feature>
<comment type="subcellular location">
    <subcellularLocation>
        <location evidence="1">Cell membrane</location>
        <topology evidence="1">Multi-pass membrane protein</topology>
    </subcellularLocation>
</comment>
<dbReference type="CDD" id="cd06581">
    <property type="entry name" value="TM_PBP1_LivM_like"/>
    <property type="match status" value="1"/>
</dbReference>
<evidence type="ECO:0000313" key="8">
    <source>
        <dbReference type="Proteomes" id="UP000243819"/>
    </source>
</evidence>
<reference evidence="8" key="1">
    <citation type="submission" date="2016-10" db="EMBL/GenBank/DDBJ databases">
        <authorList>
            <person name="Varghese N."/>
            <person name="Submissions S."/>
        </authorList>
    </citation>
    <scope>NUCLEOTIDE SEQUENCE [LARGE SCALE GENOMIC DNA]</scope>
    <source>
        <strain evidence="8">DSM 13577</strain>
    </source>
</reference>
<keyword evidence="5 6" id="KW-0472">Membrane</keyword>
<dbReference type="OrthoDB" id="9789927at2"/>
<dbReference type="STRING" id="1120990.SAMN03080614_11002"/>
<dbReference type="InterPro" id="IPR001851">
    <property type="entry name" value="ABC_transp_permease"/>
</dbReference>
<evidence type="ECO:0000256" key="4">
    <source>
        <dbReference type="ARBA" id="ARBA00022989"/>
    </source>
</evidence>
<gene>
    <name evidence="7" type="ORF">SAMN03080614_11002</name>
</gene>
<dbReference type="EMBL" id="FOIF01000100">
    <property type="protein sequence ID" value="SET23885.1"/>
    <property type="molecule type" value="Genomic_DNA"/>
</dbReference>
<name>A0A1I0CWD1_9FIRM</name>